<dbReference type="InterPro" id="IPR020894">
    <property type="entry name" value="Cadherin_CS"/>
</dbReference>
<name>A0A448WDU8_9PLAT</name>
<protein>
    <recommendedName>
        <fullName evidence="5">Cadherin domain-containing protein</fullName>
    </recommendedName>
</protein>
<proteinExistence type="predicted"/>
<comment type="subcellular location">
    <subcellularLocation>
        <location evidence="1">Membrane</location>
    </subcellularLocation>
</comment>
<dbReference type="EMBL" id="CAAALY010006148">
    <property type="protein sequence ID" value="VEL09358.1"/>
    <property type="molecule type" value="Genomic_DNA"/>
</dbReference>
<dbReference type="AlphaFoldDB" id="A0A448WDU8"/>
<dbReference type="GO" id="GO:0007156">
    <property type="term" value="P:homophilic cell adhesion via plasma membrane adhesion molecules"/>
    <property type="evidence" value="ECO:0007669"/>
    <property type="project" value="InterPro"/>
</dbReference>
<dbReference type="PROSITE" id="PS00232">
    <property type="entry name" value="CADHERIN_1"/>
    <property type="match status" value="1"/>
</dbReference>
<dbReference type="CDD" id="cd11304">
    <property type="entry name" value="Cadherin_repeat"/>
    <property type="match status" value="1"/>
</dbReference>
<feature type="compositionally biased region" description="Basic and acidic residues" evidence="4">
    <location>
        <begin position="128"/>
        <end position="138"/>
    </location>
</feature>
<dbReference type="GO" id="GO:0005886">
    <property type="term" value="C:plasma membrane"/>
    <property type="evidence" value="ECO:0007669"/>
    <property type="project" value="InterPro"/>
</dbReference>
<accession>A0A448WDU8</accession>
<organism evidence="6 7">
    <name type="scientific">Protopolystoma xenopodis</name>
    <dbReference type="NCBI Taxonomy" id="117903"/>
    <lineage>
        <taxon>Eukaryota</taxon>
        <taxon>Metazoa</taxon>
        <taxon>Spiralia</taxon>
        <taxon>Lophotrochozoa</taxon>
        <taxon>Platyhelminthes</taxon>
        <taxon>Monogenea</taxon>
        <taxon>Polyopisthocotylea</taxon>
        <taxon>Polystomatidea</taxon>
        <taxon>Polystomatidae</taxon>
        <taxon>Protopolystoma</taxon>
    </lineage>
</organism>
<gene>
    <name evidence="6" type="ORF">PXEA_LOCUS2798</name>
</gene>
<evidence type="ECO:0000256" key="1">
    <source>
        <dbReference type="ARBA" id="ARBA00004370"/>
    </source>
</evidence>
<reference evidence="6" key="1">
    <citation type="submission" date="2018-11" db="EMBL/GenBank/DDBJ databases">
        <authorList>
            <consortium name="Pathogen Informatics"/>
        </authorList>
    </citation>
    <scope>NUCLEOTIDE SEQUENCE</scope>
</reference>
<evidence type="ECO:0000259" key="5">
    <source>
        <dbReference type="PROSITE" id="PS50268"/>
    </source>
</evidence>
<evidence type="ECO:0000256" key="4">
    <source>
        <dbReference type="SAM" id="MobiDB-lite"/>
    </source>
</evidence>
<comment type="caution">
    <text evidence="6">The sequence shown here is derived from an EMBL/GenBank/DDBJ whole genome shotgun (WGS) entry which is preliminary data.</text>
</comment>
<keyword evidence="7" id="KW-1185">Reference proteome</keyword>
<evidence type="ECO:0000256" key="3">
    <source>
        <dbReference type="PROSITE-ProRule" id="PRU00043"/>
    </source>
</evidence>
<dbReference type="Gene3D" id="2.60.40.60">
    <property type="entry name" value="Cadherins"/>
    <property type="match status" value="1"/>
</dbReference>
<evidence type="ECO:0000313" key="6">
    <source>
        <dbReference type="EMBL" id="VEL09358.1"/>
    </source>
</evidence>
<feature type="region of interest" description="Disordered" evidence="4">
    <location>
        <begin position="128"/>
        <end position="166"/>
    </location>
</feature>
<keyword evidence="3" id="KW-0106">Calcium</keyword>
<evidence type="ECO:0000256" key="2">
    <source>
        <dbReference type="ARBA" id="ARBA00023136"/>
    </source>
</evidence>
<dbReference type="PROSITE" id="PS50268">
    <property type="entry name" value="CADHERIN_2"/>
    <property type="match status" value="1"/>
</dbReference>
<dbReference type="Proteomes" id="UP000784294">
    <property type="component" value="Unassembled WGS sequence"/>
</dbReference>
<evidence type="ECO:0000313" key="7">
    <source>
        <dbReference type="Proteomes" id="UP000784294"/>
    </source>
</evidence>
<feature type="compositionally biased region" description="Basic and acidic residues" evidence="4">
    <location>
        <begin position="148"/>
        <end position="157"/>
    </location>
</feature>
<dbReference type="InterPro" id="IPR002126">
    <property type="entry name" value="Cadherin-like_dom"/>
</dbReference>
<keyword evidence="2" id="KW-0472">Membrane</keyword>
<dbReference type="GO" id="GO:0005509">
    <property type="term" value="F:calcium ion binding"/>
    <property type="evidence" value="ECO:0007669"/>
    <property type="project" value="UniProtKB-UniRule"/>
</dbReference>
<feature type="domain" description="Cadherin" evidence="5">
    <location>
        <begin position="2"/>
        <end position="34"/>
    </location>
</feature>
<sequence>MLQIEISDLGHPTLTTVTNLIVQIIDVNDNAPSFIHSDTPSVLNLISGTLQTTAYDYSDHDTINSEQDDYDHLSATRSDASKEHKVSQLPLKGVPNGWWADGVVQIQKEYHFLMMALSLEDAVQSLREEVKKETRKPGSESSRGSGPKHAERKERQEMPPLNSTLNEAHGSWSWLSNDAAKNWWREQMSPCFSGAVEGTVEVSILKGLGPWTENTRLVGCVKATDLDKGM</sequence>